<keyword evidence="3" id="KW-1185">Reference proteome</keyword>
<accession>A0ABY6KY09</accession>
<feature type="signal peptide" evidence="1">
    <location>
        <begin position="1"/>
        <end position="31"/>
    </location>
</feature>
<name>A0ABY6KY09_9ARAC</name>
<keyword evidence="1" id="KW-0732">Signal</keyword>
<dbReference type="Proteomes" id="UP001235939">
    <property type="component" value="Chromosome 09"/>
</dbReference>
<evidence type="ECO:0000313" key="2">
    <source>
        <dbReference type="EMBL" id="UYV72440.1"/>
    </source>
</evidence>
<evidence type="ECO:0000313" key="3">
    <source>
        <dbReference type="Proteomes" id="UP001235939"/>
    </source>
</evidence>
<organism evidence="2 3">
    <name type="scientific">Cordylochernes scorpioides</name>
    <dbReference type="NCBI Taxonomy" id="51811"/>
    <lineage>
        <taxon>Eukaryota</taxon>
        <taxon>Metazoa</taxon>
        <taxon>Ecdysozoa</taxon>
        <taxon>Arthropoda</taxon>
        <taxon>Chelicerata</taxon>
        <taxon>Arachnida</taxon>
        <taxon>Pseudoscorpiones</taxon>
        <taxon>Cheliferoidea</taxon>
        <taxon>Chernetidae</taxon>
        <taxon>Cordylochernes</taxon>
    </lineage>
</organism>
<evidence type="ECO:0000256" key="1">
    <source>
        <dbReference type="SAM" id="SignalP"/>
    </source>
</evidence>
<sequence length="129" mass="14551">MDLIPLYCPLLHILMALCHMLLCFPAHLVHTHHLNPAYNFSQPRNYGHLRLEPIEDLITKLLAEIPEPTKNFDFGKAINIALCDESASANASVLMETTPDVNILKKANKGEPFDFKSKSKLNSIELQKD</sequence>
<protein>
    <submittedName>
        <fullName evidence="2">Uncharacterized protein</fullName>
    </submittedName>
</protein>
<proteinExistence type="predicted"/>
<dbReference type="EMBL" id="CP092871">
    <property type="protein sequence ID" value="UYV72440.1"/>
    <property type="molecule type" value="Genomic_DNA"/>
</dbReference>
<gene>
    <name evidence="2" type="ORF">LAZ67_9003148</name>
</gene>
<feature type="chain" id="PRO_5046683070" evidence="1">
    <location>
        <begin position="32"/>
        <end position="129"/>
    </location>
</feature>
<reference evidence="2 3" key="1">
    <citation type="submission" date="2022-01" db="EMBL/GenBank/DDBJ databases">
        <title>A chromosomal length assembly of Cordylochernes scorpioides.</title>
        <authorList>
            <person name="Zeh D."/>
            <person name="Zeh J."/>
        </authorList>
    </citation>
    <scope>NUCLEOTIDE SEQUENCE [LARGE SCALE GENOMIC DNA]</scope>
    <source>
        <strain evidence="2">IN4F17</strain>
        <tissue evidence="2">Whole Body</tissue>
    </source>
</reference>